<dbReference type="Pfam" id="PF14450">
    <property type="entry name" value="FtsA"/>
    <property type="match status" value="1"/>
</dbReference>
<organism evidence="3 4">
    <name type="scientific">Halanaerobacter jeridensis</name>
    <dbReference type="NCBI Taxonomy" id="706427"/>
    <lineage>
        <taxon>Bacteria</taxon>
        <taxon>Bacillati</taxon>
        <taxon>Bacillota</taxon>
        <taxon>Clostridia</taxon>
        <taxon>Halanaerobiales</taxon>
        <taxon>Halobacteroidaceae</taxon>
        <taxon>Halanaerobacter</taxon>
    </lineage>
</organism>
<dbReference type="GO" id="GO:0051301">
    <property type="term" value="P:cell division"/>
    <property type="evidence" value="ECO:0007669"/>
    <property type="project" value="UniProtKB-KW"/>
</dbReference>
<comment type="caution">
    <text evidence="3">The sequence shown here is derived from an EMBL/GenBank/DDBJ whole genome shotgun (WGS) entry which is preliminary data.</text>
</comment>
<keyword evidence="4" id="KW-1185">Reference proteome</keyword>
<dbReference type="EMBL" id="JAFBDQ010000006">
    <property type="protein sequence ID" value="MBM7556602.1"/>
    <property type="molecule type" value="Genomic_DNA"/>
</dbReference>
<dbReference type="AlphaFoldDB" id="A0A938XPH3"/>
<dbReference type="InterPro" id="IPR003494">
    <property type="entry name" value="SHS2_FtsA"/>
</dbReference>
<dbReference type="SMART" id="SM00842">
    <property type="entry name" value="FtsA"/>
    <property type="match status" value="1"/>
</dbReference>
<evidence type="ECO:0000313" key="3">
    <source>
        <dbReference type="EMBL" id="MBM7556602.1"/>
    </source>
</evidence>
<dbReference type="InterPro" id="IPR050696">
    <property type="entry name" value="FtsA/MreB"/>
</dbReference>
<keyword evidence="1" id="KW-0175">Coiled coil</keyword>
<evidence type="ECO:0000313" key="4">
    <source>
        <dbReference type="Proteomes" id="UP000774000"/>
    </source>
</evidence>
<dbReference type="RefSeq" id="WP_204701380.1">
    <property type="nucleotide sequence ID" value="NZ_JAFBDQ010000006.1"/>
</dbReference>
<sequence>MNQKNDNIFALDIGTRTIVGAILERDEDQQLNLKASQVIEHQNRSMLDGQIHNVMEVAEQVKKIKKNLEEECATTLNKVGIAAAGRALKTVKSSHQIDFKSKKEIKQEDIRMLEFGAVQNAQQELASHENQNTANGYHFVGYTVLESNLDGIKVESLLGQSGKGIEVEVIATFLPRIVVDSLLTVIREAELEVEHLTLEPIAASQLVVPKQMYNFNLALIDIGAGTSDIAITEDGSIIGYAMVPVAGDEITEAICENYMVDYHHAEKIKRQLQTEDAVTMTNILDQEEEIPSSNVIDKIEATVDELARLIGEEIINLNGSQPQAVMCIGGGSLTPLLEEKLAENLDLPQARIGVKDIENIDRVTGEIEELAGSQAVTPFGIAVSCYENMNRANFLDVEVNGDRVHLFTLTEPRVADALLAAEIDLKALKAEPGMALSVEVNGELKMIRGTMGEKGRILLNGEEVDIETTITQGDQLVVELGEQGKAATGEIRDVVPELPTREVTINGTAVEIEPIYYMNGKKVGAETELEDRAEVTYDILQTVGEIIEEILELPTSKIRTKTITYTLNGEEKQYQRQNYQIVLNGEDVDLRAEVDEGDELVIEENEAELLTIADVIEQQDIDNDLEIIFNGRKIEVPNLNQKLLKNGQTATKDDLVGSGDEIEYKAGGIRLNQLLNHINYDISNISAGKLKVKKNGEEINFTEQLIDGDEVELYIENSAQDQREEVKKEINKTDSLVQLKRKLNQKINN</sequence>
<dbReference type="InterPro" id="IPR043129">
    <property type="entry name" value="ATPase_NBD"/>
</dbReference>
<dbReference type="PANTHER" id="PTHR32432">
    <property type="entry name" value="CELL DIVISION PROTEIN FTSA-RELATED"/>
    <property type="match status" value="1"/>
</dbReference>
<dbReference type="Proteomes" id="UP000774000">
    <property type="component" value="Unassembled WGS sequence"/>
</dbReference>
<dbReference type="PANTHER" id="PTHR32432:SF3">
    <property type="entry name" value="ETHANOLAMINE UTILIZATION PROTEIN EUTJ"/>
    <property type="match status" value="1"/>
</dbReference>
<protein>
    <submittedName>
        <fullName evidence="3">Cell division protein FtsA</fullName>
    </submittedName>
</protein>
<name>A0A938XPH3_9FIRM</name>
<dbReference type="CDD" id="cd24004">
    <property type="entry name" value="ASKHA_NBD_PilM-like"/>
    <property type="match status" value="1"/>
</dbReference>
<feature type="domain" description="SHS2" evidence="2">
    <location>
        <begin position="8"/>
        <end position="207"/>
    </location>
</feature>
<dbReference type="Gene3D" id="3.30.420.40">
    <property type="match status" value="2"/>
</dbReference>
<reference evidence="3" key="1">
    <citation type="submission" date="2021-01" db="EMBL/GenBank/DDBJ databases">
        <title>Genomic Encyclopedia of Type Strains, Phase IV (KMG-IV): sequencing the most valuable type-strain genomes for metagenomic binning, comparative biology and taxonomic classification.</title>
        <authorList>
            <person name="Goeker M."/>
        </authorList>
    </citation>
    <scope>NUCLEOTIDE SEQUENCE</scope>
    <source>
        <strain evidence="3">DSM 23230</strain>
    </source>
</reference>
<feature type="coiled-coil region" evidence="1">
    <location>
        <begin position="51"/>
        <end position="78"/>
    </location>
</feature>
<accession>A0A938XPH3</accession>
<proteinExistence type="predicted"/>
<keyword evidence="3" id="KW-0131">Cell cycle</keyword>
<evidence type="ECO:0000259" key="2">
    <source>
        <dbReference type="SMART" id="SM00842"/>
    </source>
</evidence>
<keyword evidence="3" id="KW-0132">Cell division</keyword>
<dbReference type="SUPFAM" id="SSF53067">
    <property type="entry name" value="Actin-like ATPase domain"/>
    <property type="match status" value="2"/>
</dbReference>
<evidence type="ECO:0000256" key="1">
    <source>
        <dbReference type="SAM" id="Coils"/>
    </source>
</evidence>
<gene>
    <name evidence="3" type="ORF">JOC47_001453</name>
</gene>